<proteinExistence type="predicted"/>
<dbReference type="AlphaFoldDB" id="A0A9P9DZ04"/>
<evidence type="ECO:0000313" key="3">
    <source>
        <dbReference type="Proteomes" id="UP000738349"/>
    </source>
</evidence>
<accession>A0A9P9DZ04</accession>
<dbReference type="Proteomes" id="UP000738349">
    <property type="component" value="Unassembled WGS sequence"/>
</dbReference>
<reference evidence="2" key="1">
    <citation type="journal article" date="2021" name="Nat. Commun.">
        <title>Genetic determinants of endophytism in the Arabidopsis root mycobiome.</title>
        <authorList>
            <person name="Mesny F."/>
            <person name="Miyauchi S."/>
            <person name="Thiergart T."/>
            <person name="Pickel B."/>
            <person name="Atanasova L."/>
            <person name="Karlsson M."/>
            <person name="Huettel B."/>
            <person name="Barry K.W."/>
            <person name="Haridas S."/>
            <person name="Chen C."/>
            <person name="Bauer D."/>
            <person name="Andreopoulos W."/>
            <person name="Pangilinan J."/>
            <person name="LaButti K."/>
            <person name="Riley R."/>
            <person name="Lipzen A."/>
            <person name="Clum A."/>
            <person name="Drula E."/>
            <person name="Henrissat B."/>
            <person name="Kohler A."/>
            <person name="Grigoriev I.V."/>
            <person name="Martin F.M."/>
            <person name="Hacquard S."/>
        </authorList>
    </citation>
    <scope>NUCLEOTIDE SEQUENCE</scope>
    <source>
        <strain evidence="2">MPI-CAGE-AT-0147</strain>
    </source>
</reference>
<evidence type="ECO:0000313" key="2">
    <source>
        <dbReference type="EMBL" id="KAH7127634.1"/>
    </source>
</evidence>
<feature type="transmembrane region" description="Helical" evidence="1">
    <location>
        <begin position="39"/>
        <end position="62"/>
    </location>
</feature>
<keyword evidence="1" id="KW-1133">Transmembrane helix</keyword>
<keyword evidence="1" id="KW-0472">Membrane</keyword>
<sequence length="748" mass="82333">MSSIIDSKSEANVSIMEYAPPVKPTKVVQGKVRRMWSSIVHLIPLGMTGLLLWINFAKLYWFAPSGLGSGPLNVPASDVLNWLQLAAKLYELFVVASLAAITLKSFKRRLVREGLPFGMLSGAYRVGDLLYLFDSRFWSGWGYARWLALLLIFNTLLSILVGPASAILIVPGLQWFKLPGAFSNMRPPIFLLPSAQMWPIQVNESIWENRKWCINMGSFYPGCPAAGFSTIYTWASGWSYTGLPENVTFLDPSGTARRRLNMKTGTKSGTILSSLTDAATMTLGQFMSYLKTTDIGAISQTERYKLSLASSENYQPLVNTKCNVWNLGDYENSTDIPVFNYPSAELNCFGASDSDSCPRIRDMLSERSVPEGSLHNMTEPIYSFGIQTGEEEANNATLSALTFYATLPYLYGANDDSVGMRVAACSFMPHWIPSTIVADPSNTDLVESNVTNLAVFGDEDEWKEKHRKAAVGPVILIQDSFLGYLSTGQTNDTGTQTSGEIFANVGNLFMALLKFSGYGSYFEPGSSKDEALSSEGDDTVRLVMEKFTGVIVTDALARIAAQIQPTIVRDSNSASDGISIIDISVTEGPGALQYQFLPNGTVLDSNKQEAGQMNMTVTEYYNWALEEFVTFEFNAEQYGYGFGQPGGSMTFAFAVIFAYIAMVFLYWISVLFCRADTVAAWGDLQDLIALAWSAPTPPDLRGQGANVADTSVWRESVAIRASSSRNVMLAMDDQTEGLMRLRKDEGYW</sequence>
<keyword evidence="1" id="KW-0812">Transmembrane</keyword>
<evidence type="ECO:0000256" key="1">
    <source>
        <dbReference type="SAM" id="Phobius"/>
    </source>
</evidence>
<name>A0A9P9DZ04_9HYPO</name>
<feature type="transmembrane region" description="Helical" evidence="1">
    <location>
        <begin position="649"/>
        <end position="668"/>
    </location>
</feature>
<comment type="caution">
    <text evidence="2">The sequence shown here is derived from an EMBL/GenBank/DDBJ whole genome shotgun (WGS) entry which is preliminary data.</text>
</comment>
<keyword evidence="3" id="KW-1185">Reference proteome</keyword>
<dbReference type="OrthoDB" id="5342924at2759"/>
<protein>
    <submittedName>
        <fullName evidence="2">Uncharacterized protein</fullName>
    </submittedName>
</protein>
<gene>
    <name evidence="2" type="ORF">EDB81DRAFT_860436</name>
</gene>
<feature type="transmembrane region" description="Helical" evidence="1">
    <location>
        <begin position="145"/>
        <end position="170"/>
    </location>
</feature>
<feature type="transmembrane region" description="Helical" evidence="1">
    <location>
        <begin position="82"/>
        <end position="103"/>
    </location>
</feature>
<organism evidence="2 3">
    <name type="scientific">Dactylonectria macrodidyma</name>
    <dbReference type="NCBI Taxonomy" id="307937"/>
    <lineage>
        <taxon>Eukaryota</taxon>
        <taxon>Fungi</taxon>
        <taxon>Dikarya</taxon>
        <taxon>Ascomycota</taxon>
        <taxon>Pezizomycotina</taxon>
        <taxon>Sordariomycetes</taxon>
        <taxon>Hypocreomycetidae</taxon>
        <taxon>Hypocreales</taxon>
        <taxon>Nectriaceae</taxon>
        <taxon>Dactylonectria</taxon>
    </lineage>
</organism>
<dbReference type="EMBL" id="JAGMUV010000019">
    <property type="protein sequence ID" value="KAH7127634.1"/>
    <property type="molecule type" value="Genomic_DNA"/>
</dbReference>